<evidence type="ECO:0000256" key="1">
    <source>
        <dbReference type="SAM" id="MobiDB-lite"/>
    </source>
</evidence>
<dbReference type="GO" id="GO:0003729">
    <property type="term" value="F:mRNA binding"/>
    <property type="evidence" value="ECO:0007669"/>
    <property type="project" value="TreeGrafter"/>
</dbReference>
<dbReference type="InterPro" id="IPR025852">
    <property type="entry name" value="SM_dom_ATX"/>
</dbReference>
<dbReference type="OrthoDB" id="2275718at2759"/>
<feature type="compositionally biased region" description="Low complexity" evidence="1">
    <location>
        <begin position="337"/>
        <end position="371"/>
    </location>
</feature>
<gene>
    <name evidence="3" type="ORF">CANVERA_P2914</name>
</gene>
<evidence type="ECO:0000313" key="4">
    <source>
        <dbReference type="Proteomes" id="UP001152885"/>
    </source>
</evidence>
<feature type="region of interest" description="Disordered" evidence="1">
    <location>
        <begin position="502"/>
        <end position="533"/>
    </location>
</feature>
<dbReference type="GO" id="GO:0010494">
    <property type="term" value="C:cytoplasmic stress granule"/>
    <property type="evidence" value="ECO:0007669"/>
    <property type="project" value="TreeGrafter"/>
</dbReference>
<feature type="region of interest" description="Disordered" evidence="1">
    <location>
        <begin position="1"/>
        <end position="27"/>
    </location>
</feature>
<feature type="compositionally biased region" description="Polar residues" evidence="1">
    <location>
        <begin position="1"/>
        <end position="11"/>
    </location>
</feature>
<evidence type="ECO:0000259" key="2">
    <source>
        <dbReference type="SMART" id="SM01272"/>
    </source>
</evidence>
<keyword evidence="4" id="KW-1185">Reference proteome</keyword>
<feature type="domain" description="LsmAD" evidence="2">
    <location>
        <begin position="155"/>
        <end position="226"/>
    </location>
</feature>
<dbReference type="EMBL" id="CANTUO010000003">
    <property type="protein sequence ID" value="CAI5758401.1"/>
    <property type="molecule type" value="Genomic_DNA"/>
</dbReference>
<organism evidence="3 4">
    <name type="scientific">Candida verbasci</name>
    <dbReference type="NCBI Taxonomy" id="1227364"/>
    <lineage>
        <taxon>Eukaryota</taxon>
        <taxon>Fungi</taxon>
        <taxon>Dikarya</taxon>
        <taxon>Ascomycota</taxon>
        <taxon>Saccharomycotina</taxon>
        <taxon>Pichiomycetes</taxon>
        <taxon>Debaryomycetaceae</taxon>
        <taxon>Candida/Lodderomyces clade</taxon>
        <taxon>Candida</taxon>
    </lineage>
</organism>
<dbReference type="PANTHER" id="PTHR12854">
    <property type="entry name" value="ATAXIN 2-RELATED"/>
    <property type="match status" value="1"/>
</dbReference>
<accession>A0A9W4TWF0</accession>
<dbReference type="Pfam" id="PF06741">
    <property type="entry name" value="LsmAD"/>
    <property type="match status" value="1"/>
</dbReference>
<sequence>MKGTQQPSSRKQNGHRNNNKQRQDSKNDDKLIHLISKCVGKIVIATTLDGNQYKGLLISNNLQPNLSVILNKPQNLTKDEKLPDNLVIYGKDLVDLEVDLSKKPEFKIDEEITTSTKIKERELTKWIPDEPIDNNLLLEDDGSNWDQFASNEEKFGIKSTFDEHLYTTKIDKNAPDYQQRLERANKIAKEIESQQTTDLHMLEERGLIIDDSGIDEEDKYSGVDRRGNELLAALKNTTIAQDKQVHKNDYNLVDPAIVSSSKENSKKLDYYRLNSQSEINSFKQFSANFKIPHKVPADLLPILSKNVDKQKEIINKNQTQQQPKNNKYNIKAASFTPTFTPLSPQQQQQLQQQQQPTSRTFSNGSSSTSSSKRYHITSQDFFGIDKIPTKEKQQDKIKKFKTGFSFVSSGSQELTFQTPPTWDSTIEESYSKLFPKFAPIPTFSSPTQYKYPMAAAAATQQQAAAIAAAQMQAAQVQAMMYQQQFQPQPYYQQPQFYPNPNTSFIPPPIIPYPNQFNPQHQQQPPKRFSKRNN</sequence>
<feature type="region of interest" description="Disordered" evidence="1">
    <location>
        <begin position="337"/>
        <end position="372"/>
    </location>
</feature>
<evidence type="ECO:0000313" key="3">
    <source>
        <dbReference type="EMBL" id="CAI5758401.1"/>
    </source>
</evidence>
<dbReference type="PANTHER" id="PTHR12854:SF7">
    <property type="entry name" value="ATAXIN-2 HOMOLOG"/>
    <property type="match status" value="1"/>
</dbReference>
<name>A0A9W4TWF0_9ASCO</name>
<reference evidence="3" key="1">
    <citation type="submission" date="2022-12" db="EMBL/GenBank/DDBJ databases">
        <authorList>
            <person name="Brejova B."/>
        </authorList>
    </citation>
    <scope>NUCLEOTIDE SEQUENCE</scope>
</reference>
<dbReference type="GO" id="GO:0034063">
    <property type="term" value="P:stress granule assembly"/>
    <property type="evidence" value="ECO:0007669"/>
    <property type="project" value="TreeGrafter"/>
</dbReference>
<proteinExistence type="predicted"/>
<comment type="caution">
    <text evidence="3">The sequence shown here is derived from an EMBL/GenBank/DDBJ whole genome shotgun (WGS) entry which is preliminary data.</text>
</comment>
<feature type="compositionally biased region" description="Low complexity" evidence="1">
    <location>
        <begin position="512"/>
        <end position="525"/>
    </location>
</feature>
<dbReference type="SMART" id="SM01272">
    <property type="entry name" value="LsmAD"/>
    <property type="match status" value="1"/>
</dbReference>
<protein>
    <recommendedName>
        <fullName evidence="2">LsmAD domain-containing protein</fullName>
    </recommendedName>
</protein>
<dbReference type="Pfam" id="PF14438">
    <property type="entry name" value="SM-ATX"/>
    <property type="match status" value="1"/>
</dbReference>
<dbReference type="InterPro" id="IPR045117">
    <property type="entry name" value="ATXN2-like"/>
</dbReference>
<dbReference type="Proteomes" id="UP001152885">
    <property type="component" value="Unassembled WGS sequence"/>
</dbReference>
<dbReference type="AlphaFoldDB" id="A0A9W4TWF0"/>
<dbReference type="InterPro" id="IPR009604">
    <property type="entry name" value="LsmAD_domain"/>
</dbReference>